<feature type="transmembrane region" description="Helical" evidence="7">
    <location>
        <begin position="21"/>
        <end position="42"/>
    </location>
</feature>
<dbReference type="Pfam" id="PF13520">
    <property type="entry name" value="AA_permease_2"/>
    <property type="match status" value="2"/>
</dbReference>
<dbReference type="InterPro" id="IPR002293">
    <property type="entry name" value="AA/rel_permease1"/>
</dbReference>
<feature type="transmembrane region" description="Helical" evidence="7">
    <location>
        <begin position="180"/>
        <end position="203"/>
    </location>
</feature>
<dbReference type="Gene3D" id="1.20.1740.10">
    <property type="entry name" value="Amino acid/polyamine transporter I"/>
    <property type="match status" value="1"/>
</dbReference>
<evidence type="ECO:0000256" key="1">
    <source>
        <dbReference type="ARBA" id="ARBA00004141"/>
    </source>
</evidence>
<feature type="transmembrane region" description="Helical" evidence="7">
    <location>
        <begin position="48"/>
        <end position="69"/>
    </location>
</feature>
<comment type="subcellular location">
    <subcellularLocation>
        <location evidence="1">Membrane</location>
        <topology evidence="1">Multi-pass membrane protein</topology>
    </subcellularLocation>
</comment>
<evidence type="ECO:0000256" key="3">
    <source>
        <dbReference type="ARBA" id="ARBA00022692"/>
    </source>
</evidence>
<dbReference type="STRING" id="1182542.W9XJF3"/>
<dbReference type="OrthoDB" id="2417308at2759"/>
<name>W9XJF3_9EURO</name>
<dbReference type="GeneID" id="19171035"/>
<dbReference type="PANTHER" id="PTHR45649:SF14">
    <property type="entry name" value="GABA PERMEASE"/>
    <property type="match status" value="1"/>
</dbReference>
<comment type="caution">
    <text evidence="8">The sequence shown here is derived from an EMBL/GenBank/DDBJ whole genome shotgun (WGS) entry which is preliminary data.</text>
</comment>
<dbReference type="RefSeq" id="XP_007735235.1">
    <property type="nucleotide sequence ID" value="XM_007737045.1"/>
</dbReference>
<proteinExistence type="predicted"/>
<keyword evidence="2" id="KW-0813">Transport</keyword>
<feature type="transmembrane region" description="Helical" evidence="7">
    <location>
        <begin position="346"/>
        <end position="368"/>
    </location>
</feature>
<accession>W9XJF3</accession>
<keyword evidence="4 7" id="KW-1133">Transmembrane helix</keyword>
<dbReference type="GO" id="GO:0022857">
    <property type="term" value="F:transmembrane transporter activity"/>
    <property type="evidence" value="ECO:0007669"/>
    <property type="project" value="InterPro"/>
</dbReference>
<keyword evidence="3 7" id="KW-0812">Transmembrane</keyword>
<keyword evidence="9" id="KW-1185">Reference proteome</keyword>
<dbReference type="eggNOG" id="KOG1289">
    <property type="taxonomic scope" value="Eukaryota"/>
</dbReference>
<dbReference type="HOGENOM" id="CLU_004495_4_0_1"/>
<evidence type="ECO:0000256" key="7">
    <source>
        <dbReference type="SAM" id="Phobius"/>
    </source>
</evidence>
<sequence length="431" mass="47339">MILGMAKLYNENYVLKDWHIWLCYVAVIWTACALVIFGSRILPAFNHFMMYFSFAALIVTFVTLLACAAPNYRSTSWVFATTSNATGVDAGAHMCEEIPNPTVNVPKVIVRALCPSPIYLIDKCKWLITHQIYPVIIGFFCTFPFSIACMYVMTDLDAVLNTDTGLPLMELYLQATGSKAATVALMSAFAICMFGAACANITSSSRQMWAASRDNCFPFSKYWSQLHPRRQMPLNVVCVTGTLTCFEVEADSDGDGDAELQLYGLIFLGSSTVFASMVGASIVFMTTSYVIPQGILAWRGRDAILPERPFGLGAWGLPVNMISCIWVAGIDVLFCFPTAMPVTKNNMSWISVVIVALCLYILIAWNVWQKKVFKGPGGDLPAMRLQRLGAEAEAPHTRFTLLDGSSIPMDETPAETLAGKENVAGRKRASS</sequence>
<evidence type="ECO:0000256" key="5">
    <source>
        <dbReference type="ARBA" id="ARBA00023136"/>
    </source>
</evidence>
<dbReference type="PIRSF" id="PIRSF006060">
    <property type="entry name" value="AA_transporter"/>
    <property type="match status" value="1"/>
</dbReference>
<feature type="region of interest" description="Disordered" evidence="6">
    <location>
        <begin position="407"/>
        <end position="431"/>
    </location>
</feature>
<feature type="transmembrane region" description="Helical" evidence="7">
    <location>
        <begin position="262"/>
        <end position="291"/>
    </location>
</feature>
<gene>
    <name evidence="8" type="ORF">A1O3_06931</name>
</gene>
<protein>
    <recommendedName>
        <fullName evidence="10">Amino acid permease/ SLC12A domain-containing protein</fullName>
    </recommendedName>
</protein>
<dbReference type="EMBL" id="AMGY01000006">
    <property type="protein sequence ID" value="EXJ80647.1"/>
    <property type="molecule type" value="Genomic_DNA"/>
</dbReference>
<dbReference type="PROSITE" id="PS51257">
    <property type="entry name" value="PROKAR_LIPOPROTEIN"/>
    <property type="match status" value="1"/>
</dbReference>
<reference evidence="8 9" key="1">
    <citation type="submission" date="2013-03" db="EMBL/GenBank/DDBJ databases">
        <title>The Genome Sequence of Capronia epimyces CBS 606.96.</title>
        <authorList>
            <consortium name="The Broad Institute Genomics Platform"/>
            <person name="Cuomo C."/>
            <person name="de Hoog S."/>
            <person name="Gorbushina A."/>
            <person name="Walker B."/>
            <person name="Young S.K."/>
            <person name="Zeng Q."/>
            <person name="Gargeya S."/>
            <person name="Fitzgerald M."/>
            <person name="Haas B."/>
            <person name="Abouelleil A."/>
            <person name="Allen A.W."/>
            <person name="Alvarado L."/>
            <person name="Arachchi H.M."/>
            <person name="Berlin A.M."/>
            <person name="Chapman S.B."/>
            <person name="Gainer-Dewar J."/>
            <person name="Goldberg J."/>
            <person name="Griggs A."/>
            <person name="Gujja S."/>
            <person name="Hansen M."/>
            <person name="Howarth C."/>
            <person name="Imamovic A."/>
            <person name="Ireland A."/>
            <person name="Larimer J."/>
            <person name="McCowan C."/>
            <person name="Murphy C."/>
            <person name="Pearson M."/>
            <person name="Poon T.W."/>
            <person name="Priest M."/>
            <person name="Roberts A."/>
            <person name="Saif S."/>
            <person name="Shea T."/>
            <person name="Sisk P."/>
            <person name="Sykes S."/>
            <person name="Wortman J."/>
            <person name="Nusbaum C."/>
            <person name="Birren B."/>
        </authorList>
    </citation>
    <scope>NUCLEOTIDE SEQUENCE [LARGE SCALE GENOMIC DNA]</scope>
    <source>
        <strain evidence="8 9">CBS 606.96</strain>
    </source>
</reference>
<evidence type="ECO:0000256" key="6">
    <source>
        <dbReference type="SAM" id="MobiDB-lite"/>
    </source>
</evidence>
<dbReference type="PANTHER" id="PTHR45649">
    <property type="entry name" value="AMINO-ACID PERMEASE BAT1"/>
    <property type="match status" value="1"/>
</dbReference>
<organism evidence="8 9">
    <name type="scientific">Capronia epimyces CBS 606.96</name>
    <dbReference type="NCBI Taxonomy" id="1182542"/>
    <lineage>
        <taxon>Eukaryota</taxon>
        <taxon>Fungi</taxon>
        <taxon>Dikarya</taxon>
        <taxon>Ascomycota</taxon>
        <taxon>Pezizomycotina</taxon>
        <taxon>Eurotiomycetes</taxon>
        <taxon>Chaetothyriomycetidae</taxon>
        <taxon>Chaetothyriales</taxon>
        <taxon>Herpotrichiellaceae</taxon>
        <taxon>Capronia</taxon>
    </lineage>
</organism>
<evidence type="ECO:0008006" key="10">
    <source>
        <dbReference type="Google" id="ProtNLM"/>
    </source>
</evidence>
<keyword evidence="5 7" id="KW-0472">Membrane</keyword>
<dbReference type="Proteomes" id="UP000019478">
    <property type="component" value="Unassembled WGS sequence"/>
</dbReference>
<evidence type="ECO:0000256" key="2">
    <source>
        <dbReference type="ARBA" id="ARBA00022448"/>
    </source>
</evidence>
<evidence type="ECO:0000256" key="4">
    <source>
        <dbReference type="ARBA" id="ARBA00022989"/>
    </source>
</evidence>
<evidence type="ECO:0000313" key="8">
    <source>
        <dbReference type="EMBL" id="EXJ80647.1"/>
    </source>
</evidence>
<feature type="transmembrane region" description="Helical" evidence="7">
    <location>
        <begin position="312"/>
        <end position="334"/>
    </location>
</feature>
<feature type="transmembrane region" description="Helical" evidence="7">
    <location>
        <begin position="132"/>
        <end position="153"/>
    </location>
</feature>
<dbReference type="AlphaFoldDB" id="W9XJF3"/>
<evidence type="ECO:0000313" key="9">
    <source>
        <dbReference type="Proteomes" id="UP000019478"/>
    </source>
</evidence>
<dbReference type="GO" id="GO:0016020">
    <property type="term" value="C:membrane"/>
    <property type="evidence" value="ECO:0007669"/>
    <property type="project" value="UniProtKB-SubCell"/>
</dbReference>